<dbReference type="Proteomes" id="UP001055167">
    <property type="component" value="Unassembled WGS sequence"/>
</dbReference>
<dbReference type="EMBL" id="BPQH01000012">
    <property type="protein sequence ID" value="GJD51064.1"/>
    <property type="molecule type" value="Genomic_DNA"/>
</dbReference>
<gene>
    <name evidence="2" type="ORF">OPKNFCMD_3815</name>
</gene>
<reference evidence="2" key="2">
    <citation type="submission" date="2021-08" db="EMBL/GenBank/DDBJ databases">
        <authorList>
            <person name="Tani A."/>
            <person name="Ola A."/>
            <person name="Ogura Y."/>
            <person name="Katsura K."/>
            <person name="Hayashi T."/>
        </authorList>
    </citation>
    <scope>NUCLEOTIDE SEQUENCE</scope>
    <source>
        <strain evidence="2">KCTC 52305</strain>
    </source>
</reference>
<feature type="transmembrane region" description="Helical" evidence="1">
    <location>
        <begin position="97"/>
        <end position="118"/>
    </location>
</feature>
<name>A0ABQ4R2G0_9HYPH</name>
<evidence type="ECO:0000313" key="2">
    <source>
        <dbReference type="EMBL" id="GJD51064.1"/>
    </source>
</evidence>
<organism evidence="2 3">
    <name type="scientific">Methylobacterium crusticola</name>
    <dbReference type="NCBI Taxonomy" id="1697972"/>
    <lineage>
        <taxon>Bacteria</taxon>
        <taxon>Pseudomonadati</taxon>
        <taxon>Pseudomonadota</taxon>
        <taxon>Alphaproteobacteria</taxon>
        <taxon>Hyphomicrobiales</taxon>
        <taxon>Methylobacteriaceae</taxon>
        <taxon>Methylobacterium</taxon>
    </lineage>
</organism>
<dbReference type="RefSeq" id="WP_128562142.1">
    <property type="nucleotide sequence ID" value="NZ_BPQH01000012.1"/>
</dbReference>
<accession>A0ABQ4R2G0</accession>
<evidence type="ECO:0000256" key="1">
    <source>
        <dbReference type="SAM" id="Phobius"/>
    </source>
</evidence>
<keyword evidence="3" id="KW-1185">Reference proteome</keyword>
<protein>
    <submittedName>
        <fullName evidence="2">Uncharacterized protein</fullName>
    </submittedName>
</protein>
<reference evidence="2" key="1">
    <citation type="journal article" date="2021" name="Front. Microbiol.">
        <title>Comprehensive Comparative Genomics and Phenotyping of Methylobacterium Species.</title>
        <authorList>
            <person name="Alessa O."/>
            <person name="Ogura Y."/>
            <person name="Fujitani Y."/>
            <person name="Takami H."/>
            <person name="Hayashi T."/>
            <person name="Sahin N."/>
            <person name="Tani A."/>
        </authorList>
    </citation>
    <scope>NUCLEOTIDE SEQUENCE</scope>
    <source>
        <strain evidence="2">KCTC 52305</strain>
    </source>
</reference>
<sequence>MGDALPVQLPAPASPDPVQLAAIAMAAQRIVAEEMGKTAGPFVTRSEAEAIARKVVIAAFHEFDVDLDRPESVRAFNATLQHAERSRTWWDRAANTIWSGIWTAIAAGMVAAFVKFAGVSK</sequence>
<evidence type="ECO:0000313" key="3">
    <source>
        <dbReference type="Proteomes" id="UP001055167"/>
    </source>
</evidence>
<keyword evidence="1" id="KW-1133">Transmembrane helix</keyword>
<comment type="caution">
    <text evidence="2">The sequence shown here is derived from an EMBL/GenBank/DDBJ whole genome shotgun (WGS) entry which is preliminary data.</text>
</comment>
<proteinExistence type="predicted"/>
<keyword evidence="1" id="KW-0472">Membrane</keyword>
<keyword evidence="1" id="KW-0812">Transmembrane</keyword>